<keyword evidence="3 4" id="KW-0418">Kinase</keyword>
<evidence type="ECO:0000256" key="1">
    <source>
        <dbReference type="ARBA" id="ARBA00006284"/>
    </source>
</evidence>
<dbReference type="InterPro" id="IPR036129">
    <property type="entry name" value="Glycerate_kinase_sf"/>
</dbReference>
<dbReference type="Gene3D" id="3.90.1510.10">
    <property type="entry name" value="Glycerate kinase, domain 2"/>
    <property type="match status" value="1"/>
</dbReference>
<dbReference type="AlphaFoldDB" id="A0A2S6I568"/>
<comment type="similarity">
    <text evidence="1 4">Belongs to the glycerate kinase type-1 family.</text>
</comment>
<reference evidence="5 6" key="1">
    <citation type="submission" date="2018-02" db="EMBL/GenBank/DDBJ databases">
        <title>Genomic Encyclopedia of Archaeal and Bacterial Type Strains, Phase II (KMG-II): from individual species to whole genera.</title>
        <authorList>
            <person name="Goeker M."/>
        </authorList>
    </citation>
    <scope>NUCLEOTIDE SEQUENCE [LARGE SCALE GENOMIC DNA]</scope>
    <source>
        <strain evidence="5 6">DSM 29526</strain>
    </source>
</reference>
<dbReference type="InterPro" id="IPR004381">
    <property type="entry name" value="Glycerate_kinase"/>
</dbReference>
<dbReference type="GO" id="GO:0031388">
    <property type="term" value="P:organic acid phosphorylation"/>
    <property type="evidence" value="ECO:0007669"/>
    <property type="project" value="UniProtKB-UniRule"/>
</dbReference>
<dbReference type="RefSeq" id="WP_170067736.1">
    <property type="nucleotide sequence ID" value="NZ_PTJC01000006.1"/>
</dbReference>
<dbReference type="InterPro" id="IPR018193">
    <property type="entry name" value="Glyc_kinase_flavodox-like_fold"/>
</dbReference>
<dbReference type="PIRSF" id="PIRSF006078">
    <property type="entry name" value="GlxK"/>
    <property type="match status" value="1"/>
</dbReference>
<dbReference type="SUPFAM" id="SSF110738">
    <property type="entry name" value="Glycerate kinase I"/>
    <property type="match status" value="1"/>
</dbReference>
<accession>A0A2S6I568</accession>
<evidence type="ECO:0000256" key="3">
    <source>
        <dbReference type="ARBA" id="ARBA00022777"/>
    </source>
</evidence>
<sequence length="370" mass="38925">MRVLICPDKFKGSLSARAAATAIARGVRAAWPEAEITRLPLADGGEGSMELLGKAYGLKARRVRVAGPLRRPIDAAYYLGNGRAVIESAAACGLYHIPPPRRNPENTTTIGVGSMIDDALARGARQLSLLIGGTSTSDCGAGMAAALGYRFYTAQGYEIVPMAGSLRHVARIDVTDRHPGLQEARITVLCDVDNPLLGPTGATYTYARQKGAAEDRLDHLEEGMHHFNELLRRDLGQDVADLAGAGAAGGLGAGAVAFLGAELQKGAPVILNEIGFPKAAARADLLFTGEGSIDRQTERGKVVSEVIGAGRPTVAVCGRSTVAAEDLGALAILSLDGLEGISTNEKMVRAAELIEAEVFKYCRQRTEHTQ</sequence>
<dbReference type="PANTHER" id="PTHR21599">
    <property type="entry name" value="GLYCERATE KINASE"/>
    <property type="match status" value="1"/>
</dbReference>
<dbReference type="Pfam" id="PF02595">
    <property type="entry name" value="Gly_kinase"/>
    <property type="match status" value="1"/>
</dbReference>
<evidence type="ECO:0000313" key="5">
    <source>
        <dbReference type="EMBL" id="PPK86316.1"/>
    </source>
</evidence>
<dbReference type="Gene3D" id="3.40.50.10350">
    <property type="entry name" value="Glycerate kinase, domain 1"/>
    <property type="match status" value="1"/>
</dbReference>
<evidence type="ECO:0000256" key="4">
    <source>
        <dbReference type="PIRNR" id="PIRNR006078"/>
    </source>
</evidence>
<protein>
    <submittedName>
        <fullName evidence="5">Glycerate kinase</fullName>
    </submittedName>
</protein>
<proteinExistence type="inferred from homology"/>
<dbReference type="NCBIfam" id="TIGR00045">
    <property type="entry name" value="glycerate kinase"/>
    <property type="match status" value="1"/>
</dbReference>
<keyword evidence="2 4" id="KW-0808">Transferase</keyword>
<name>A0A2S6I568_9BACT</name>
<dbReference type="EMBL" id="PTJC01000006">
    <property type="protein sequence ID" value="PPK86316.1"/>
    <property type="molecule type" value="Genomic_DNA"/>
</dbReference>
<keyword evidence="6" id="KW-1185">Reference proteome</keyword>
<evidence type="ECO:0000256" key="2">
    <source>
        <dbReference type="ARBA" id="ARBA00022679"/>
    </source>
</evidence>
<comment type="caution">
    <text evidence="5">The sequence shown here is derived from an EMBL/GenBank/DDBJ whole genome shotgun (WGS) entry which is preliminary data.</text>
</comment>
<dbReference type="InterPro" id="IPR018197">
    <property type="entry name" value="Glycerate_kinase_RE-like"/>
</dbReference>
<dbReference type="PANTHER" id="PTHR21599:SF0">
    <property type="entry name" value="GLYCERATE KINASE"/>
    <property type="match status" value="1"/>
</dbReference>
<evidence type="ECO:0000313" key="6">
    <source>
        <dbReference type="Proteomes" id="UP000237662"/>
    </source>
</evidence>
<dbReference type="Proteomes" id="UP000237662">
    <property type="component" value="Unassembled WGS sequence"/>
</dbReference>
<dbReference type="GO" id="GO:0008887">
    <property type="term" value="F:glycerate kinase activity"/>
    <property type="evidence" value="ECO:0007669"/>
    <property type="project" value="UniProtKB-UniRule"/>
</dbReference>
<gene>
    <name evidence="5" type="ORF">CLV84_3239</name>
</gene>
<organism evidence="5 6">
    <name type="scientific">Neolewinella xylanilytica</name>
    <dbReference type="NCBI Taxonomy" id="1514080"/>
    <lineage>
        <taxon>Bacteria</taxon>
        <taxon>Pseudomonadati</taxon>
        <taxon>Bacteroidota</taxon>
        <taxon>Saprospiria</taxon>
        <taxon>Saprospirales</taxon>
        <taxon>Lewinellaceae</taxon>
        <taxon>Neolewinella</taxon>
    </lineage>
</organism>